<dbReference type="InterPro" id="IPR002888">
    <property type="entry name" value="2Fe-2S-bd"/>
</dbReference>
<dbReference type="EMBL" id="WNXQ01000004">
    <property type="protein sequence ID" value="MWB78276.1"/>
    <property type="molecule type" value="Genomic_DNA"/>
</dbReference>
<evidence type="ECO:0000313" key="7">
    <source>
        <dbReference type="Proteomes" id="UP000443843"/>
    </source>
</evidence>
<dbReference type="Proteomes" id="UP000443843">
    <property type="component" value="Unassembled WGS sequence"/>
</dbReference>
<sequence>MNVIRHYALKINGEETPVEYDDGAPLLFVLRDALGLTGTHYGCGTESCGACRVEVDGKPVFACTFPAEAAEGCDIRTIEGVPEDDPVLRAFVAEQAGQCAYCIPGIIMTARMLLRDTPDPSRSDVAAALTPHLCRCGAHVRIVAAVLRAAKAGAGA</sequence>
<dbReference type="GO" id="GO:0051537">
    <property type="term" value="F:2 iron, 2 sulfur cluster binding"/>
    <property type="evidence" value="ECO:0007669"/>
    <property type="project" value="UniProtKB-KW"/>
</dbReference>
<evidence type="ECO:0000259" key="5">
    <source>
        <dbReference type="PROSITE" id="PS51085"/>
    </source>
</evidence>
<keyword evidence="4" id="KW-0411">Iron-sulfur</keyword>
<dbReference type="SUPFAM" id="SSF54292">
    <property type="entry name" value="2Fe-2S ferredoxin-like"/>
    <property type="match status" value="1"/>
</dbReference>
<dbReference type="SUPFAM" id="SSF47741">
    <property type="entry name" value="CO dehydrogenase ISP C-domain like"/>
    <property type="match status" value="1"/>
</dbReference>
<keyword evidence="2" id="KW-0479">Metal-binding</keyword>
<feature type="domain" description="2Fe-2S ferredoxin-type" evidence="5">
    <location>
        <begin position="5"/>
        <end position="81"/>
    </location>
</feature>
<dbReference type="InterPro" id="IPR001041">
    <property type="entry name" value="2Fe-2S_ferredoxin-type"/>
</dbReference>
<dbReference type="Gene3D" id="3.10.20.30">
    <property type="match status" value="1"/>
</dbReference>
<evidence type="ECO:0000256" key="1">
    <source>
        <dbReference type="ARBA" id="ARBA00022714"/>
    </source>
</evidence>
<dbReference type="InterPro" id="IPR051452">
    <property type="entry name" value="Diverse_Oxidoreductases"/>
</dbReference>
<dbReference type="CDD" id="cd00207">
    <property type="entry name" value="fer2"/>
    <property type="match status" value="1"/>
</dbReference>
<keyword evidence="1" id="KW-0001">2Fe-2S</keyword>
<proteinExistence type="predicted"/>
<evidence type="ECO:0000256" key="3">
    <source>
        <dbReference type="ARBA" id="ARBA00023004"/>
    </source>
</evidence>
<dbReference type="AlphaFoldDB" id="A0A844W2A3"/>
<keyword evidence="7" id="KW-1185">Reference proteome</keyword>
<evidence type="ECO:0000313" key="6">
    <source>
        <dbReference type="EMBL" id="MWB78276.1"/>
    </source>
</evidence>
<name>A0A844W2A3_9RHOB</name>
<comment type="caution">
    <text evidence="6">The sequence shown here is derived from an EMBL/GenBank/DDBJ whole genome shotgun (WGS) entry which is preliminary data.</text>
</comment>
<dbReference type="PANTHER" id="PTHR44379:SF2">
    <property type="entry name" value="BLR6218 PROTEIN"/>
    <property type="match status" value="1"/>
</dbReference>
<dbReference type="GO" id="GO:0046872">
    <property type="term" value="F:metal ion binding"/>
    <property type="evidence" value="ECO:0007669"/>
    <property type="project" value="UniProtKB-KW"/>
</dbReference>
<dbReference type="InterPro" id="IPR012675">
    <property type="entry name" value="Beta-grasp_dom_sf"/>
</dbReference>
<gene>
    <name evidence="6" type="ORF">GLS40_09590</name>
</gene>
<dbReference type="InterPro" id="IPR036010">
    <property type="entry name" value="2Fe-2S_ferredoxin-like_sf"/>
</dbReference>
<dbReference type="Gene3D" id="1.10.150.120">
    <property type="entry name" value="[2Fe-2S]-binding domain"/>
    <property type="match status" value="1"/>
</dbReference>
<organism evidence="6 7">
    <name type="scientific">Pseudooceanicola pacificus</name>
    <dbReference type="NCBI Taxonomy" id="2676438"/>
    <lineage>
        <taxon>Bacteria</taxon>
        <taxon>Pseudomonadati</taxon>
        <taxon>Pseudomonadota</taxon>
        <taxon>Alphaproteobacteria</taxon>
        <taxon>Rhodobacterales</taxon>
        <taxon>Paracoccaceae</taxon>
        <taxon>Pseudooceanicola</taxon>
    </lineage>
</organism>
<dbReference type="PANTHER" id="PTHR44379">
    <property type="entry name" value="OXIDOREDUCTASE WITH IRON-SULFUR SUBUNIT"/>
    <property type="match status" value="1"/>
</dbReference>
<dbReference type="Pfam" id="PF01799">
    <property type="entry name" value="Fer2_2"/>
    <property type="match status" value="1"/>
</dbReference>
<dbReference type="PROSITE" id="PS51085">
    <property type="entry name" value="2FE2S_FER_2"/>
    <property type="match status" value="1"/>
</dbReference>
<dbReference type="Pfam" id="PF00111">
    <property type="entry name" value="Fer2"/>
    <property type="match status" value="1"/>
</dbReference>
<evidence type="ECO:0000256" key="2">
    <source>
        <dbReference type="ARBA" id="ARBA00022723"/>
    </source>
</evidence>
<keyword evidence="3" id="KW-0408">Iron</keyword>
<reference evidence="6 7" key="1">
    <citation type="submission" date="2019-11" db="EMBL/GenBank/DDBJ databases">
        <title>Pseudooceanicola pacifica sp. nov., isolated from deep-sea sediment of the Pacific Ocean.</title>
        <authorList>
            <person name="Lyu L."/>
        </authorList>
    </citation>
    <scope>NUCLEOTIDE SEQUENCE [LARGE SCALE GENOMIC DNA]</scope>
    <source>
        <strain evidence="6 7">216_PA32_1</strain>
    </source>
</reference>
<dbReference type="InterPro" id="IPR036884">
    <property type="entry name" value="2Fe-2S-bd_dom_sf"/>
</dbReference>
<dbReference type="GO" id="GO:0016491">
    <property type="term" value="F:oxidoreductase activity"/>
    <property type="evidence" value="ECO:0007669"/>
    <property type="project" value="InterPro"/>
</dbReference>
<protein>
    <submittedName>
        <fullName evidence="6">2Fe-2S iron-sulfur cluster binding domain-containing protein</fullName>
    </submittedName>
</protein>
<evidence type="ECO:0000256" key="4">
    <source>
        <dbReference type="ARBA" id="ARBA00023014"/>
    </source>
</evidence>
<accession>A0A844W2A3</accession>